<protein>
    <submittedName>
        <fullName evidence="1">Uncharacterized protein</fullName>
    </submittedName>
</protein>
<reference evidence="1 2" key="1">
    <citation type="submission" date="2018-12" db="EMBL/GenBank/DDBJ databases">
        <title>Draft genome sequence of Embleya hyalina NBRC 13850T.</title>
        <authorList>
            <person name="Komaki H."/>
            <person name="Hosoyama A."/>
            <person name="Kimura A."/>
            <person name="Ichikawa N."/>
            <person name="Tamura T."/>
        </authorList>
    </citation>
    <scope>NUCLEOTIDE SEQUENCE [LARGE SCALE GENOMIC DNA]</scope>
    <source>
        <strain evidence="1 2">NBRC 13850</strain>
    </source>
</reference>
<proteinExistence type="predicted"/>
<organism evidence="1 2">
    <name type="scientific">Embleya hyalina</name>
    <dbReference type="NCBI Taxonomy" id="516124"/>
    <lineage>
        <taxon>Bacteria</taxon>
        <taxon>Bacillati</taxon>
        <taxon>Actinomycetota</taxon>
        <taxon>Actinomycetes</taxon>
        <taxon>Kitasatosporales</taxon>
        <taxon>Streptomycetaceae</taxon>
        <taxon>Embleya</taxon>
    </lineage>
</organism>
<name>A0A401YYT8_9ACTN</name>
<accession>A0A401YYT8</accession>
<comment type="caution">
    <text evidence="1">The sequence shown here is derived from an EMBL/GenBank/DDBJ whole genome shotgun (WGS) entry which is preliminary data.</text>
</comment>
<gene>
    <name evidence="1" type="ORF">EHYA_07475</name>
</gene>
<evidence type="ECO:0000313" key="1">
    <source>
        <dbReference type="EMBL" id="GCD99753.1"/>
    </source>
</evidence>
<evidence type="ECO:0000313" key="2">
    <source>
        <dbReference type="Proteomes" id="UP000286931"/>
    </source>
</evidence>
<dbReference type="AlphaFoldDB" id="A0A401YYT8"/>
<keyword evidence="2" id="KW-1185">Reference proteome</keyword>
<dbReference type="EMBL" id="BIFH01000034">
    <property type="protein sequence ID" value="GCD99753.1"/>
    <property type="molecule type" value="Genomic_DNA"/>
</dbReference>
<dbReference type="RefSeq" id="WP_126641527.1">
    <property type="nucleotide sequence ID" value="NZ_BIFH01000034.1"/>
</dbReference>
<dbReference type="Proteomes" id="UP000286931">
    <property type="component" value="Unassembled WGS sequence"/>
</dbReference>
<sequence length="75" mass="8450">MNSYRLDYIAADTAAGIELVADSREFDDRNDASAMREATRLVKAWGAPRASTERRTGRLWALHRGNKTLVGNVWQ</sequence>